<dbReference type="SUPFAM" id="SSF52374">
    <property type="entry name" value="Nucleotidylyl transferase"/>
    <property type="match status" value="1"/>
</dbReference>
<dbReference type="PANTHER" id="PTHR22749:SF6">
    <property type="entry name" value="RIBOFLAVIN KINASE"/>
    <property type="match status" value="1"/>
</dbReference>
<dbReference type="InterPro" id="IPR015864">
    <property type="entry name" value="FAD_synthase"/>
</dbReference>
<dbReference type="UniPathway" id="UPA00277">
    <property type="reaction ID" value="UER00407"/>
</dbReference>
<name>X1SEP8_9ZZZZ</name>
<organism evidence="12">
    <name type="scientific">marine sediment metagenome</name>
    <dbReference type="NCBI Taxonomy" id="412755"/>
    <lineage>
        <taxon>unclassified sequences</taxon>
        <taxon>metagenomes</taxon>
        <taxon>ecological metagenomes</taxon>
    </lineage>
</organism>
<dbReference type="Gene3D" id="3.40.50.620">
    <property type="entry name" value="HUPs"/>
    <property type="match status" value="1"/>
</dbReference>
<evidence type="ECO:0000256" key="6">
    <source>
        <dbReference type="ARBA" id="ARBA00022679"/>
    </source>
</evidence>
<evidence type="ECO:0000256" key="2">
    <source>
        <dbReference type="ARBA" id="ARBA00010214"/>
    </source>
</evidence>
<evidence type="ECO:0000256" key="8">
    <source>
        <dbReference type="ARBA" id="ARBA00022741"/>
    </source>
</evidence>
<evidence type="ECO:0000256" key="3">
    <source>
        <dbReference type="ARBA" id="ARBA00012393"/>
    </source>
</evidence>
<evidence type="ECO:0000313" key="12">
    <source>
        <dbReference type="EMBL" id="GAI77616.1"/>
    </source>
</evidence>
<accession>X1SEP8</accession>
<comment type="similarity">
    <text evidence="2">Belongs to the RibF family.</text>
</comment>
<comment type="caution">
    <text evidence="12">The sequence shown here is derived from an EMBL/GenBank/DDBJ whole genome shotgun (WGS) entry which is preliminary data.</text>
</comment>
<dbReference type="GO" id="GO:0003919">
    <property type="term" value="F:FMN adenylyltransferase activity"/>
    <property type="evidence" value="ECO:0007669"/>
    <property type="project" value="UniProtKB-EC"/>
</dbReference>
<keyword evidence="7" id="KW-0548">Nucleotidyltransferase</keyword>
<keyword evidence="6" id="KW-0808">Transferase</keyword>
<evidence type="ECO:0000256" key="7">
    <source>
        <dbReference type="ARBA" id="ARBA00022695"/>
    </source>
</evidence>
<dbReference type="AlphaFoldDB" id="X1SEP8"/>
<evidence type="ECO:0000256" key="5">
    <source>
        <dbReference type="ARBA" id="ARBA00022643"/>
    </source>
</evidence>
<evidence type="ECO:0000256" key="9">
    <source>
        <dbReference type="ARBA" id="ARBA00022827"/>
    </source>
</evidence>
<dbReference type="CDD" id="cd02064">
    <property type="entry name" value="FAD_synthetase_N"/>
    <property type="match status" value="1"/>
</dbReference>
<keyword evidence="8" id="KW-0547">Nucleotide-binding</keyword>
<dbReference type="InterPro" id="IPR014729">
    <property type="entry name" value="Rossmann-like_a/b/a_fold"/>
</dbReference>
<dbReference type="PANTHER" id="PTHR22749">
    <property type="entry name" value="RIBOFLAVIN KINASE/FMN ADENYLYLTRANSFERASE"/>
    <property type="match status" value="1"/>
</dbReference>
<keyword evidence="5" id="KW-0288">FMN</keyword>
<dbReference type="FunFam" id="3.40.50.620:FF:000021">
    <property type="entry name" value="Riboflavin biosynthesis protein"/>
    <property type="match status" value="1"/>
</dbReference>
<evidence type="ECO:0000259" key="11">
    <source>
        <dbReference type="Pfam" id="PF06574"/>
    </source>
</evidence>
<sequence length="197" mass="21463">MQVEEELAGLSPKKDMLLTIGVFDGVHLGHKYLLSQLTEHARQQGLLSGVVTFRQHPQEVLSPQTRLPFLTDLAERTNLLKNEGVEAIIPLSFTSEVAQLSARQFVSLLKRYLRMCGLVIGPDFTLGRNRAGNVDSLRTLGQDMNFTVTVIPPIMINSEVVSSTAIKNALANGDMKRALNLAGHPFSLNGRVTSGAG</sequence>
<gene>
    <name evidence="12" type="ORF">S12H4_11647</name>
</gene>
<proteinExistence type="inferred from homology"/>
<feature type="domain" description="FAD synthetase" evidence="11">
    <location>
        <begin position="13"/>
        <end position="165"/>
    </location>
</feature>
<evidence type="ECO:0000256" key="10">
    <source>
        <dbReference type="ARBA" id="ARBA00022840"/>
    </source>
</evidence>
<keyword evidence="9" id="KW-0274">FAD</keyword>
<evidence type="ECO:0000256" key="1">
    <source>
        <dbReference type="ARBA" id="ARBA00004726"/>
    </source>
</evidence>
<dbReference type="GO" id="GO:0009398">
    <property type="term" value="P:FMN biosynthetic process"/>
    <property type="evidence" value="ECO:0007669"/>
    <property type="project" value="TreeGrafter"/>
</dbReference>
<keyword evidence="4" id="KW-0285">Flavoprotein</keyword>
<dbReference type="GO" id="GO:0006747">
    <property type="term" value="P:FAD biosynthetic process"/>
    <property type="evidence" value="ECO:0007669"/>
    <property type="project" value="UniProtKB-UniPathway"/>
</dbReference>
<dbReference type="Pfam" id="PF06574">
    <property type="entry name" value="FAD_syn"/>
    <property type="match status" value="1"/>
</dbReference>
<dbReference type="GO" id="GO:0008531">
    <property type="term" value="F:riboflavin kinase activity"/>
    <property type="evidence" value="ECO:0007669"/>
    <property type="project" value="TreeGrafter"/>
</dbReference>
<evidence type="ECO:0000256" key="4">
    <source>
        <dbReference type="ARBA" id="ARBA00022630"/>
    </source>
</evidence>
<dbReference type="GO" id="GO:0009231">
    <property type="term" value="P:riboflavin biosynthetic process"/>
    <property type="evidence" value="ECO:0007669"/>
    <property type="project" value="InterPro"/>
</dbReference>
<keyword evidence="10" id="KW-0067">ATP-binding</keyword>
<comment type="pathway">
    <text evidence="1">Cofactor biosynthesis; FAD biosynthesis; FAD from FMN: step 1/1.</text>
</comment>
<dbReference type="EMBL" id="BARW01005292">
    <property type="protein sequence ID" value="GAI77616.1"/>
    <property type="molecule type" value="Genomic_DNA"/>
</dbReference>
<dbReference type="InterPro" id="IPR023468">
    <property type="entry name" value="Riboflavin_kinase"/>
</dbReference>
<dbReference type="GO" id="GO:0005524">
    <property type="term" value="F:ATP binding"/>
    <property type="evidence" value="ECO:0007669"/>
    <property type="project" value="UniProtKB-KW"/>
</dbReference>
<protein>
    <recommendedName>
        <fullName evidence="3">FAD synthase</fullName>
        <ecNumber evidence="3">2.7.7.2</ecNumber>
    </recommendedName>
</protein>
<dbReference type="EC" id="2.7.7.2" evidence="3"/>
<feature type="non-terminal residue" evidence="12">
    <location>
        <position position="197"/>
    </location>
</feature>
<reference evidence="12" key="1">
    <citation type="journal article" date="2014" name="Front. Microbiol.">
        <title>High frequency of phylogenetically diverse reductive dehalogenase-homologous genes in deep subseafloor sedimentary metagenomes.</title>
        <authorList>
            <person name="Kawai M."/>
            <person name="Futagami T."/>
            <person name="Toyoda A."/>
            <person name="Takaki Y."/>
            <person name="Nishi S."/>
            <person name="Hori S."/>
            <person name="Arai W."/>
            <person name="Tsubouchi T."/>
            <person name="Morono Y."/>
            <person name="Uchiyama I."/>
            <person name="Ito T."/>
            <person name="Fujiyama A."/>
            <person name="Inagaki F."/>
            <person name="Takami H."/>
        </authorList>
    </citation>
    <scope>NUCLEOTIDE SEQUENCE</scope>
    <source>
        <strain evidence="12">Expedition CK06-06</strain>
    </source>
</reference>